<dbReference type="CDD" id="cd14659">
    <property type="entry name" value="Imelysin-like_IPPA"/>
    <property type="match status" value="1"/>
</dbReference>
<dbReference type="Pfam" id="PF09375">
    <property type="entry name" value="Peptidase_M75"/>
    <property type="match status" value="1"/>
</dbReference>
<dbReference type="EMBL" id="CP017478">
    <property type="protein sequence ID" value="AOW21321.1"/>
    <property type="molecule type" value="Genomic_DNA"/>
</dbReference>
<dbReference type="STRING" id="1850246.LPB138_11805"/>
<feature type="signal peptide" evidence="3">
    <location>
        <begin position="1"/>
        <end position="22"/>
    </location>
</feature>
<dbReference type="KEGG" id="lul:LPB138_11805"/>
<comment type="subcellular location">
    <subcellularLocation>
        <location evidence="1">Cell envelope</location>
    </subcellularLocation>
</comment>
<evidence type="ECO:0000256" key="3">
    <source>
        <dbReference type="SAM" id="SignalP"/>
    </source>
</evidence>
<gene>
    <name evidence="5" type="ORF">LPB138_11805</name>
</gene>
<evidence type="ECO:0000256" key="2">
    <source>
        <dbReference type="ARBA" id="ARBA00022729"/>
    </source>
</evidence>
<proteinExistence type="predicted"/>
<dbReference type="Proteomes" id="UP000176050">
    <property type="component" value="Chromosome"/>
</dbReference>
<feature type="domain" description="Imelysin-like" evidence="4">
    <location>
        <begin position="49"/>
        <end position="344"/>
    </location>
</feature>
<accession>A0A1D8P9Z9</accession>
<dbReference type="Gene3D" id="1.20.1420.20">
    <property type="entry name" value="M75 peptidase, HXXE motif"/>
    <property type="match status" value="1"/>
</dbReference>
<evidence type="ECO:0000313" key="5">
    <source>
        <dbReference type="EMBL" id="AOW21321.1"/>
    </source>
</evidence>
<evidence type="ECO:0000313" key="6">
    <source>
        <dbReference type="Proteomes" id="UP000176050"/>
    </source>
</evidence>
<reference evidence="5 6" key="1">
    <citation type="submission" date="2016-10" db="EMBL/GenBank/DDBJ databases">
        <title>Lutibacter sp. LPB0138, isolated from marine gastropod.</title>
        <authorList>
            <person name="Kim E."/>
            <person name="Yi H."/>
        </authorList>
    </citation>
    <scope>NUCLEOTIDE SEQUENCE [LARGE SCALE GENOMIC DNA]</scope>
    <source>
        <strain evidence="5 6">LPB0138</strain>
    </source>
</reference>
<dbReference type="RefSeq" id="WP_070237469.1">
    <property type="nucleotide sequence ID" value="NZ_CP017478.1"/>
</dbReference>
<keyword evidence="2 3" id="KW-0732">Signal</keyword>
<dbReference type="AlphaFoldDB" id="A0A1D8P9Z9"/>
<feature type="chain" id="PRO_5009110954" evidence="3">
    <location>
        <begin position="23"/>
        <end position="375"/>
    </location>
</feature>
<organism evidence="5 6">
    <name type="scientific">Urechidicola croceus</name>
    <dbReference type="NCBI Taxonomy" id="1850246"/>
    <lineage>
        <taxon>Bacteria</taxon>
        <taxon>Pseudomonadati</taxon>
        <taxon>Bacteroidota</taxon>
        <taxon>Flavobacteriia</taxon>
        <taxon>Flavobacteriales</taxon>
        <taxon>Flavobacteriaceae</taxon>
        <taxon>Urechidicola</taxon>
    </lineage>
</organism>
<dbReference type="PROSITE" id="PS51257">
    <property type="entry name" value="PROKAR_LIPOPROTEIN"/>
    <property type="match status" value="1"/>
</dbReference>
<keyword evidence="6" id="KW-1185">Reference proteome</keyword>
<dbReference type="GO" id="GO:0030313">
    <property type="term" value="C:cell envelope"/>
    <property type="evidence" value="ECO:0007669"/>
    <property type="project" value="UniProtKB-SubCell"/>
</dbReference>
<dbReference type="InterPro" id="IPR034984">
    <property type="entry name" value="Imelysin-like_IPPA"/>
</dbReference>
<evidence type="ECO:0000256" key="1">
    <source>
        <dbReference type="ARBA" id="ARBA00004196"/>
    </source>
</evidence>
<protein>
    <submittedName>
        <fullName evidence="5">Peptidase M75 superfamily protein</fullName>
    </submittedName>
</protein>
<sequence>MIKKLITLLTISLIILACSSSSDEDSGGEMPDNNFDRTALLSNIADNIIIPAFQDLQTEISILDVARGNFINDMSQSNLDALSTAWLNAYKTWQHVEMFNLGEAENLGGGAFGFVSFFNIYPVTVADIENGAATGNYDLNTPNYHDAQGFPALDFLIHGVVTGDTNPIDKFTTNTNADGYVTYITNVIAQIQTLNNRILNNWENTYRDTFVGDTSNGLNSSLNKLVNDFIFYYEKGFRANKFGIPAGNFSNETLPEKVEAFYKQDISKELAIEGLQAIENLFNGRAYGSNATGESFKTYLEFLERDDIVTSINDQLAIVRTEINNLDDNFYQQIMSDNIQMTTTYDVIQTVVPLLKIDMAQAFNVTIDFVDADGD</sequence>
<dbReference type="InterPro" id="IPR018976">
    <property type="entry name" value="Imelysin-like"/>
</dbReference>
<dbReference type="OrthoDB" id="650514at2"/>
<dbReference type="InterPro" id="IPR038352">
    <property type="entry name" value="Imelysin_sf"/>
</dbReference>
<name>A0A1D8P9Z9_9FLAO</name>
<evidence type="ECO:0000259" key="4">
    <source>
        <dbReference type="Pfam" id="PF09375"/>
    </source>
</evidence>